<sequence length="121" mass="13986">MMDTLTKELYEEVTNLLHDMGTPAHIKGHYYLRSAILEVYDHPELLKNMMNGLYATIAEAYDTTPSCVERSIRNAVEATLDRGDVDFLYSVFRNTISKNKGKPTNREFIMMVVDVLRVRHM</sequence>
<protein>
    <submittedName>
        <fullName evidence="2">Sporulation protein</fullName>
    </submittedName>
</protein>
<feature type="domain" description="Sporulation initiation factor Spo0A C-terminal" evidence="1">
    <location>
        <begin position="13"/>
        <end position="115"/>
    </location>
</feature>
<dbReference type="GO" id="GO:0005737">
    <property type="term" value="C:cytoplasm"/>
    <property type="evidence" value="ECO:0007669"/>
    <property type="project" value="InterPro"/>
</dbReference>
<evidence type="ECO:0000313" key="5">
    <source>
        <dbReference type="Proteomes" id="UP000503330"/>
    </source>
</evidence>
<dbReference type="Proteomes" id="UP000030008">
    <property type="component" value="Unassembled WGS sequence"/>
</dbReference>
<dbReference type="SUPFAM" id="SSF46894">
    <property type="entry name" value="C-terminal effector domain of the bipartite response regulators"/>
    <property type="match status" value="1"/>
</dbReference>
<reference evidence="2 4" key="1">
    <citation type="submission" date="2014-08" db="EMBL/GenBank/DDBJ databases">
        <title>Clostridium innocuum, an unnegligible vancomycin-resistant pathogen causing extra-intestinal infections.</title>
        <authorList>
            <person name="Feng Y."/>
            <person name="Chiu C.-H."/>
        </authorList>
    </citation>
    <scope>NUCLEOTIDE SEQUENCE [LARGE SCALE GENOMIC DNA]</scope>
    <source>
        <strain evidence="2 4">AN88</strain>
    </source>
</reference>
<dbReference type="InterPro" id="IPR036388">
    <property type="entry name" value="WH-like_DNA-bd_sf"/>
</dbReference>
<dbReference type="GO" id="GO:0005509">
    <property type="term" value="F:calcium ion binding"/>
    <property type="evidence" value="ECO:0007669"/>
    <property type="project" value="InterPro"/>
</dbReference>
<evidence type="ECO:0000313" key="2">
    <source>
        <dbReference type="EMBL" id="KGJ54861.1"/>
    </source>
</evidence>
<dbReference type="GeneID" id="61928074"/>
<dbReference type="GO" id="GO:0042173">
    <property type="term" value="P:regulation of sporulation resulting in formation of a cellular spore"/>
    <property type="evidence" value="ECO:0007669"/>
    <property type="project" value="InterPro"/>
</dbReference>
<dbReference type="EMBL" id="CP048838">
    <property type="protein sequence ID" value="QJA04737.1"/>
    <property type="molecule type" value="Genomic_DNA"/>
</dbReference>
<name>A0A099IBF2_CLOIN</name>
<dbReference type="GO" id="GO:0003677">
    <property type="term" value="F:DNA binding"/>
    <property type="evidence" value="ECO:0007669"/>
    <property type="project" value="InterPro"/>
</dbReference>
<evidence type="ECO:0000313" key="3">
    <source>
        <dbReference type="EMBL" id="QJA04737.1"/>
    </source>
</evidence>
<dbReference type="InterPro" id="IPR014879">
    <property type="entry name" value="Spo0A_C"/>
</dbReference>
<dbReference type="RefSeq" id="WP_002606187.1">
    <property type="nucleotide sequence ID" value="NZ_BAAACC010000014.1"/>
</dbReference>
<evidence type="ECO:0000259" key="1">
    <source>
        <dbReference type="Pfam" id="PF08769"/>
    </source>
</evidence>
<dbReference type="AlphaFoldDB" id="A0A099IBF2"/>
<organism evidence="2 4">
    <name type="scientific">Clostridium innocuum</name>
    <dbReference type="NCBI Taxonomy" id="1522"/>
    <lineage>
        <taxon>Bacteria</taxon>
        <taxon>Bacillati</taxon>
        <taxon>Bacillota</taxon>
        <taxon>Clostridia</taxon>
        <taxon>Eubacteriales</taxon>
        <taxon>Clostridiaceae</taxon>
        <taxon>Clostridium</taxon>
    </lineage>
</organism>
<accession>A0A099IBF2</accession>
<dbReference type="Pfam" id="PF08769">
    <property type="entry name" value="Spo0A_C"/>
    <property type="match status" value="1"/>
</dbReference>
<dbReference type="InterPro" id="IPR016032">
    <property type="entry name" value="Sig_transdc_resp-reg_C-effctor"/>
</dbReference>
<dbReference type="EMBL" id="JQIF01000006">
    <property type="protein sequence ID" value="KGJ54861.1"/>
    <property type="molecule type" value="Genomic_DNA"/>
</dbReference>
<dbReference type="Gene3D" id="1.10.10.10">
    <property type="entry name" value="Winged helix-like DNA-binding domain superfamily/Winged helix DNA-binding domain"/>
    <property type="match status" value="1"/>
</dbReference>
<dbReference type="GO" id="GO:0003700">
    <property type="term" value="F:DNA-binding transcription factor activity"/>
    <property type="evidence" value="ECO:0007669"/>
    <property type="project" value="InterPro"/>
</dbReference>
<evidence type="ECO:0000313" key="4">
    <source>
        <dbReference type="Proteomes" id="UP000030008"/>
    </source>
</evidence>
<dbReference type="Proteomes" id="UP000503330">
    <property type="component" value="Chromosome"/>
</dbReference>
<gene>
    <name evidence="2" type="ORF">CIAN88_01200</name>
    <name evidence="3" type="ORF">G4D54_21015</name>
</gene>
<reference evidence="3 5" key="2">
    <citation type="submission" date="2020-02" db="EMBL/GenBank/DDBJ databases">
        <authorList>
            <person name="Kociolek L.K."/>
            <person name="Ozer E.A."/>
        </authorList>
    </citation>
    <scope>NUCLEOTIDE SEQUENCE [LARGE SCALE GENOMIC DNA]</scope>
    <source>
        <strain evidence="3 5">ATCC 14501</strain>
    </source>
</reference>
<proteinExistence type="predicted"/>